<evidence type="ECO:0000313" key="3">
    <source>
        <dbReference type="Proteomes" id="UP000253961"/>
    </source>
</evidence>
<keyword evidence="1" id="KW-0732">Signal</keyword>
<dbReference type="Gene3D" id="2.60.40.1930">
    <property type="match status" value="1"/>
</dbReference>
<sequence length="801" mass="90187">MVPKFCSAFCFFILTLTCCFKSSAQQLDSVASNLYHHGLQNAESTLFVHFDKNIYSNNDQVWFTGYLLKTITNLNNYHTLYVSLVNNKDSTVVLQDKFLIDSGFSFGNLTLPDSLPGGSYRFVVSTNIKVKGEIDGEFIQPILIKSTTKNPLIANVSIFKSYDEQTKNGTALLKILTSDNRFVENAEIKYTIGRNKIMRSGSAKSSVIGELMIDFPADKIEPENNLLTISIKKDNQLRYIKYDLPIFKPKKYKVNFYPESGYLVNGLNGKVGFEVKDLENNVIKLRAVLYQGNNVIDTISSNTVGLGSFHIKPNIDKKYTIKLLTADQEEYWFELPEILKNGVTINAKDVVADNDLRVQLQSNINTKVYAIVHDYLNVSLQSEFDLKQMSIQNVKFNLDSVPIGLNTLTILDSSFKPVAERIFFAHYDQLNQLQILTDKEEYNTRDSVQLSLKVASGISASFQGLVSIACVQTNRFSTANNINIVDYSLLEKELVKLPVNPMGLKISDRDFLNDVLLIKGWRKYKWPLIKQNDLKNRISSAEVTGQILKGKKKPGEPITINAITQNTIHSVTSDDSGSFNIPFESLITTDKDQIWLNLGVKNPANYTLTINDPVNEIKKQLQKQHYETEITRSMIVIDHQNISAPGGINLKEVTIKGGQDNFTFVSNKCGDYVCPYNILNCPNHQFNSTNKPPIEGKSYSNGRGGTIVYGGCRDQGNKSNIYMLKGINLPKEFYVSDIKNKNEPINFATVYWNYQKQLNNEGEANVTFNTGDLTGSFKIIIQGVTRNGVVYGEKYISIKHP</sequence>
<feature type="signal peptide" evidence="1">
    <location>
        <begin position="1"/>
        <end position="24"/>
    </location>
</feature>
<dbReference type="AlphaFoldDB" id="A0A369Q3F9"/>
<protein>
    <recommendedName>
        <fullName evidence="4">Carboxypeptidase regulatory-like domain-containing protein</fullName>
    </recommendedName>
</protein>
<comment type="caution">
    <text evidence="2">The sequence shown here is derived from an EMBL/GenBank/DDBJ whole genome shotgun (WGS) entry which is preliminary data.</text>
</comment>
<name>A0A369Q3F9_9SPHI</name>
<keyword evidence="3" id="KW-1185">Reference proteome</keyword>
<reference evidence="2 3" key="1">
    <citation type="submission" date="2018-07" db="EMBL/GenBank/DDBJ databases">
        <title>Pedobacter sp. nov., isolated from soil.</title>
        <authorList>
            <person name="Zhou L.Y."/>
            <person name="Du Z.J."/>
        </authorList>
    </citation>
    <scope>NUCLEOTIDE SEQUENCE [LARGE SCALE GENOMIC DNA]</scope>
    <source>
        <strain evidence="2 3">JDX94</strain>
    </source>
</reference>
<evidence type="ECO:0000256" key="1">
    <source>
        <dbReference type="SAM" id="SignalP"/>
    </source>
</evidence>
<accession>A0A369Q3F9</accession>
<feature type="chain" id="PRO_5017068583" description="Carboxypeptidase regulatory-like domain-containing protein" evidence="1">
    <location>
        <begin position="25"/>
        <end position="801"/>
    </location>
</feature>
<organism evidence="2 3">
    <name type="scientific">Pedobacter chinensis</name>
    <dbReference type="NCBI Taxonomy" id="2282421"/>
    <lineage>
        <taxon>Bacteria</taxon>
        <taxon>Pseudomonadati</taxon>
        <taxon>Bacteroidota</taxon>
        <taxon>Sphingobacteriia</taxon>
        <taxon>Sphingobacteriales</taxon>
        <taxon>Sphingobacteriaceae</taxon>
        <taxon>Pedobacter</taxon>
    </lineage>
</organism>
<evidence type="ECO:0000313" key="2">
    <source>
        <dbReference type="EMBL" id="RDC58005.1"/>
    </source>
</evidence>
<dbReference type="Proteomes" id="UP000253961">
    <property type="component" value="Unassembled WGS sequence"/>
</dbReference>
<dbReference type="EMBL" id="QPKV01000002">
    <property type="protein sequence ID" value="RDC58005.1"/>
    <property type="molecule type" value="Genomic_DNA"/>
</dbReference>
<proteinExistence type="predicted"/>
<gene>
    <name evidence="2" type="ORF">DU508_03390</name>
</gene>
<evidence type="ECO:0008006" key="4">
    <source>
        <dbReference type="Google" id="ProtNLM"/>
    </source>
</evidence>